<dbReference type="EMBL" id="BEZZ01000461">
    <property type="protein sequence ID" value="GCC32785.1"/>
    <property type="molecule type" value="Genomic_DNA"/>
</dbReference>
<gene>
    <name evidence="2" type="ORF">chiPu_0011249</name>
</gene>
<dbReference type="PANTHER" id="PTHR14778">
    <property type="entry name" value="KINETOCHORE-ASSOCIATED PROTEIN DSN1 HOMOLOG"/>
    <property type="match status" value="1"/>
</dbReference>
<dbReference type="Proteomes" id="UP000287033">
    <property type="component" value="Unassembled WGS sequence"/>
</dbReference>
<dbReference type="AlphaFoldDB" id="A0A401SQV7"/>
<accession>A0A401SQV7</accession>
<feature type="compositionally biased region" description="Polar residues" evidence="1">
    <location>
        <begin position="72"/>
        <end position="98"/>
    </location>
</feature>
<dbReference type="Pfam" id="PF08202">
    <property type="entry name" value="MIS13"/>
    <property type="match status" value="1"/>
</dbReference>
<feature type="compositionally biased region" description="Polar residues" evidence="1">
    <location>
        <begin position="12"/>
        <end position="26"/>
    </location>
</feature>
<feature type="region of interest" description="Disordered" evidence="1">
    <location>
        <begin position="1"/>
        <end position="139"/>
    </location>
</feature>
<dbReference type="OrthoDB" id="10044040at2759"/>
<reference evidence="2 3" key="1">
    <citation type="journal article" date="2018" name="Nat. Ecol. Evol.">
        <title>Shark genomes provide insights into elasmobranch evolution and the origin of vertebrates.</title>
        <authorList>
            <person name="Hara Y"/>
            <person name="Yamaguchi K"/>
            <person name="Onimaru K"/>
            <person name="Kadota M"/>
            <person name="Koyanagi M"/>
            <person name="Keeley SD"/>
            <person name="Tatsumi K"/>
            <person name="Tanaka K"/>
            <person name="Motone F"/>
            <person name="Kageyama Y"/>
            <person name="Nozu R"/>
            <person name="Adachi N"/>
            <person name="Nishimura O"/>
            <person name="Nakagawa R"/>
            <person name="Tanegashima C"/>
            <person name="Kiyatake I"/>
            <person name="Matsumoto R"/>
            <person name="Murakumo K"/>
            <person name="Nishida K"/>
            <person name="Terakita A"/>
            <person name="Kuratani S"/>
            <person name="Sato K"/>
            <person name="Hyodo S Kuraku.S."/>
        </authorList>
    </citation>
    <scope>NUCLEOTIDE SEQUENCE [LARGE SCALE GENOMIC DNA]</scope>
</reference>
<organism evidence="2 3">
    <name type="scientific">Chiloscyllium punctatum</name>
    <name type="common">Brownbanded bambooshark</name>
    <name type="synonym">Hemiscyllium punctatum</name>
    <dbReference type="NCBI Taxonomy" id="137246"/>
    <lineage>
        <taxon>Eukaryota</taxon>
        <taxon>Metazoa</taxon>
        <taxon>Chordata</taxon>
        <taxon>Craniata</taxon>
        <taxon>Vertebrata</taxon>
        <taxon>Chondrichthyes</taxon>
        <taxon>Elasmobranchii</taxon>
        <taxon>Galeomorphii</taxon>
        <taxon>Galeoidea</taxon>
        <taxon>Orectolobiformes</taxon>
        <taxon>Hemiscylliidae</taxon>
        <taxon>Chiloscyllium</taxon>
    </lineage>
</organism>
<evidence type="ECO:0000256" key="1">
    <source>
        <dbReference type="SAM" id="MobiDB-lite"/>
    </source>
</evidence>
<protein>
    <submittedName>
        <fullName evidence="2">Uncharacterized protein</fullName>
    </submittedName>
</protein>
<evidence type="ECO:0000313" key="3">
    <source>
        <dbReference type="Proteomes" id="UP000287033"/>
    </source>
</evidence>
<dbReference type="GO" id="GO:0051301">
    <property type="term" value="P:cell division"/>
    <property type="evidence" value="ECO:0007669"/>
    <property type="project" value="InterPro"/>
</dbReference>
<name>A0A401SQV7_CHIPU</name>
<sequence length="320" mass="35983">MAEGSHIKTRLRSSNQTTPLSDQSSSSKRKYRRNQKSGNSESITKQEGAPQRSSFQSRRSPRLNPGVCADTNLISPGHTSVSPNSQGRMTLVNPTGETEVSKPPSPNKRLKKSPKSRSLSWRRSSFKGGKGRKSLPPIHHDATEIFESISTDLPEDERLALLFHACLEYTLQKLQRSSEAQEAFSLEAFQNHASDISNNIKRIIETMKLDGTLRQCTEKPDDVLLNSETEMLMKQLKDGISRMILGTTLYLSLLVPAVYWVQCDSPPEMDQLQLTMNLITRAKQEWDSCLKNISEELASRTFKGLEECPVQKFLTATKEK</sequence>
<comment type="caution">
    <text evidence="2">The sequence shown here is derived from an EMBL/GenBank/DDBJ whole genome shotgun (WGS) entry which is preliminary data.</text>
</comment>
<proteinExistence type="predicted"/>
<dbReference type="OMA" id="QDKSQSW"/>
<keyword evidence="3" id="KW-1185">Reference proteome</keyword>
<evidence type="ECO:0000313" key="2">
    <source>
        <dbReference type="EMBL" id="GCC32785.1"/>
    </source>
</evidence>
<feature type="compositionally biased region" description="Polar residues" evidence="1">
    <location>
        <begin position="36"/>
        <end position="45"/>
    </location>
</feature>
<dbReference type="STRING" id="137246.A0A401SQV7"/>
<dbReference type="GO" id="GO:0000444">
    <property type="term" value="C:MIS12/MIND type complex"/>
    <property type="evidence" value="ECO:0007669"/>
    <property type="project" value="InterPro"/>
</dbReference>
<dbReference type="GO" id="GO:0007059">
    <property type="term" value="P:chromosome segregation"/>
    <property type="evidence" value="ECO:0007669"/>
    <property type="project" value="InterPro"/>
</dbReference>
<dbReference type="PANTHER" id="PTHR14778:SF2">
    <property type="entry name" value="KINETOCHORE-ASSOCIATED PROTEIN DSN1 HOMOLOG"/>
    <property type="match status" value="1"/>
</dbReference>
<dbReference type="InterPro" id="IPR013218">
    <property type="entry name" value="Dsn1/Mis13"/>
</dbReference>